<dbReference type="AlphaFoldDB" id="F3YZD3"/>
<dbReference type="EMBL" id="CP003221">
    <property type="protein sequence ID" value="EGJ51962.1"/>
    <property type="molecule type" value="Genomic_DNA"/>
</dbReference>
<keyword evidence="4" id="KW-0472">Membrane</keyword>
<sequence>MSWEVTLAWVRAICWPLALTLILTWLAVGCASRLPEGREPGPGTYLRTMERGDMGFRREYLLHVPKSYVPGRPAPLVVVLHGAFSTGEATARFSGFNELAERDGFVVLYPEGVGLFGLLQHWNAGFCCAMAQQTGVDDIGFLHEAIGEVAERLDIDPAQVFMVGTSNGGMLAFHYAALHPEQVAAVATMAASVGGRLIFESQDHFVGESPVNLAMASPTLPPSSPAPSPAATEDTPPVSVLMFHGNADETVPFYGGQSVRHASAWFLSADESAHFWVKRNRCEGMPEVSFQCDAKVRRKAWTECAQGSEVVFYELSGWGHYWPNKVPDGDLEAFQGLDAASVIWEFFKRNARKPEQVSEAGSEAARPVDGLARVAAEESQSFSETD</sequence>
<dbReference type="HOGENOM" id="CLU_027551_4_0_7"/>
<dbReference type="KEGG" id="daf:Desaf_3685"/>
<dbReference type="Proteomes" id="UP000007844">
    <property type="component" value="Chromosome"/>
</dbReference>
<keyword evidence="6" id="KW-1185">Reference proteome</keyword>
<keyword evidence="4" id="KW-1133">Transmembrane helix</keyword>
<dbReference type="PANTHER" id="PTHR43037:SF5">
    <property type="entry name" value="FERULOYL ESTERASE"/>
    <property type="match status" value="1"/>
</dbReference>
<accession>F3YZD3</accession>
<reference evidence="5 6" key="1">
    <citation type="journal article" date="2011" name="J. Bacteriol.">
        <title>Genome sequence of the mercury-methylating and pleomorphic Desulfovibrio africanus Strain Walvis Bay.</title>
        <authorList>
            <person name="Brown S.D."/>
            <person name="Wall J.D."/>
            <person name="Kucken A.M."/>
            <person name="Gilmour C.C."/>
            <person name="Podar M."/>
            <person name="Brandt C.C."/>
            <person name="Teshima H."/>
            <person name="Detter J.C."/>
            <person name="Han C.S."/>
            <person name="Land M.L."/>
            <person name="Lucas S."/>
            <person name="Han J."/>
            <person name="Pennacchio L."/>
            <person name="Nolan M."/>
            <person name="Pitluck S."/>
            <person name="Woyke T."/>
            <person name="Goodwin L."/>
            <person name="Palumbo A.V."/>
            <person name="Elias D.A."/>
        </authorList>
    </citation>
    <scope>NUCLEOTIDE SEQUENCE [LARGE SCALE GENOMIC DNA]</scope>
    <source>
        <strain evidence="5 6">Walvis Bay</strain>
    </source>
</reference>
<proteinExistence type="predicted"/>
<dbReference type="Pfam" id="PF10503">
    <property type="entry name" value="Esterase_PHB"/>
    <property type="match status" value="1"/>
</dbReference>
<keyword evidence="2 5" id="KW-0378">Hydrolase</keyword>
<evidence type="ECO:0000256" key="3">
    <source>
        <dbReference type="SAM" id="MobiDB-lite"/>
    </source>
</evidence>
<keyword evidence="4" id="KW-0812">Transmembrane</keyword>
<feature type="region of interest" description="Disordered" evidence="3">
    <location>
        <begin position="352"/>
        <end position="386"/>
    </location>
</feature>
<keyword evidence="1" id="KW-0732">Signal</keyword>
<dbReference type="STRING" id="690850.Desaf_3685"/>
<dbReference type="PANTHER" id="PTHR43037">
    <property type="entry name" value="UNNAMED PRODUCT-RELATED"/>
    <property type="match status" value="1"/>
</dbReference>
<evidence type="ECO:0000256" key="4">
    <source>
        <dbReference type="SAM" id="Phobius"/>
    </source>
</evidence>
<dbReference type="SUPFAM" id="SSF53474">
    <property type="entry name" value="alpha/beta-Hydrolases"/>
    <property type="match status" value="1"/>
</dbReference>
<name>F3YZD3_DESAF</name>
<feature type="transmembrane region" description="Helical" evidence="4">
    <location>
        <begin position="6"/>
        <end position="28"/>
    </location>
</feature>
<organism evidence="5 6">
    <name type="scientific">Desulfocurvibacter africanus subsp. africanus str. Walvis Bay</name>
    <dbReference type="NCBI Taxonomy" id="690850"/>
    <lineage>
        <taxon>Bacteria</taxon>
        <taxon>Pseudomonadati</taxon>
        <taxon>Thermodesulfobacteriota</taxon>
        <taxon>Desulfovibrionia</taxon>
        <taxon>Desulfovibrionales</taxon>
        <taxon>Desulfovibrionaceae</taxon>
        <taxon>Desulfocurvibacter</taxon>
    </lineage>
</organism>
<evidence type="ECO:0000313" key="5">
    <source>
        <dbReference type="EMBL" id="EGJ51962.1"/>
    </source>
</evidence>
<evidence type="ECO:0000256" key="1">
    <source>
        <dbReference type="ARBA" id="ARBA00022729"/>
    </source>
</evidence>
<gene>
    <name evidence="5" type="ORF">Desaf_3685</name>
</gene>
<protein>
    <submittedName>
        <fullName evidence="5">Alpha/beta hydrolase fold protein</fullName>
    </submittedName>
</protein>
<dbReference type="InterPro" id="IPR029058">
    <property type="entry name" value="AB_hydrolase_fold"/>
</dbReference>
<dbReference type="RefSeq" id="WP_014261568.1">
    <property type="nucleotide sequence ID" value="NC_016629.1"/>
</dbReference>
<dbReference type="eggNOG" id="COG3509">
    <property type="taxonomic scope" value="Bacteria"/>
</dbReference>
<dbReference type="InterPro" id="IPR050955">
    <property type="entry name" value="Plant_Biomass_Hydrol_Est"/>
</dbReference>
<dbReference type="InterPro" id="IPR010126">
    <property type="entry name" value="Esterase_phb"/>
</dbReference>
<dbReference type="GO" id="GO:0005576">
    <property type="term" value="C:extracellular region"/>
    <property type="evidence" value="ECO:0007669"/>
    <property type="project" value="InterPro"/>
</dbReference>
<dbReference type="Gene3D" id="3.40.50.1820">
    <property type="entry name" value="alpha/beta hydrolase"/>
    <property type="match status" value="1"/>
</dbReference>
<dbReference type="GO" id="GO:0016787">
    <property type="term" value="F:hydrolase activity"/>
    <property type="evidence" value="ECO:0007669"/>
    <property type="project" value="UniProtKB-KW"/>
</dbReference>
<evidence type="ECO:0000313" key="6">
    <source>
        <dbReference type="Proteomes" id="UP000007844"/>
    </source>
</evidence>
<evidence type="ECO:0000256" key="2">
    <source>
        <dbReference type="ARBA" id="ARBA00022801"/>
    </source>
</evidence>